<gene>
    <name evidence="1" type="ordered locus">Aasi_0007</name>
</gene>
<reference evidence="1 2" key="1">
    <citation type="journal article" date="2010" name="J. Bacteriol.">
        <title>The genome of the amoeba symbiont 'Candidatus Amoebophilus asiaticus' reveals common mechanisms for host cell interaction among amoeba-associated bacteria.</title>
        <authorList>
            <person name="Schmitz-Esser S."/>
            <person name="Tischler P."/>
            <person name="Arnold R."/>
            <person name="Montanaro J."/>
            <person name="Wagner M."/>
            <person name="Rattei T."/>
            <person name="Horn M."/>
        </authorList>
    </citation>
    <scope>NUCLEOTIDE SEQUENCE [LARGE SCALE GENOMIC DNA]</scope>
    <source>
        <strain evidence="1 2">5a2</strain>
    </source>
</reference>
<dbReference type="Proteomes" id="UP000001227">
    <property type="component" value="Chromosome"/>
</dbReference>
<dbReference type="HOGENOM" id="CLU_158672_0_0_10"/>
<proteinExistence type="predicted"/>
<protein>
    <submittedName>
        <fullName evidence="1">Uncharacterized protein</fullName>
    </submittedName>
</protein>
<dbReference type="KEGG" id="aas:Aasi_0007"/>
<dbReference type="EMBL" id="CP001102">
    <property type="protein sequence ID" value="ACE05464.1"/>
    <property type="molecule type" value="Genomic_DNA"/>
</dbReference>
<dbReference type="eggNOG" id="ENOG5032R1C">
    <property type="taxonomic scope" value="Bacteria"/>
</dbReference>
<sequence length="127" mass="14740">MSNLQDTDQLDGKYLGIITSDFVCVADRLRETAYIIRERGKYDYPIFIIATTPIHLGPLLIDKGEMQNEWYYYATYLEALVQAQLITPDKQVDFKNVYKDPDEFCCLLVIDATKGFHKFISIPYPED</sequence>
<organism evidence="1 2">
    <name type="scientific">Amoebophilus asiaticus (strain 5a2)</name>
    <dbReference type="NCBI Taxonomy" id="452471"/>
    <lineage>
        <taxon>Bacteria</taxon>
        <taxon>Pseudomonadati</taxon>
        <taxon>Bacteroidota</taxon>
        <taxon>Cytophagia</taxon>
        <taxon>Cytophagales</taxon>
        <taxon>Amoebophilaceae</taxon>
        <taxon>Candidatus Amoebophilus</taxon>
    </lineage>
</organism>
<evidence type="ECO:0000313" key="2">
    <source>
        <dbReference type="Proteomes" id="UP000001227"/>
    </source>
</evidence>
<dbReference type="RefSeq" id="WP_012472236.1">
    <property type="nucleotide sequence ID" value="NC_010830.1"/>
</dbReference>
<evidence type="ECO:0000313" key="1">
    <source>
        <dbReference type="EMBL" id="ACE05464.1"/>
    </source>
</evidence>
<keyword evidence="2" id="KW-1185">Reference proteome</keyword>
<name>B3EU45_AMOA5</name>
<dbReference type="STRING" id="452471.Aasi_0007"/>
<dbReference type="AlphaFoldDB" id="B3EU45"/>
<accession>B3EU45</accession>